<dbReference type="InterPro" id="IPR032710">
    <property type="entry name" value="NTF2-like_dom_sf"/>
</dbReference>
<name>A0ABT2YZY7_9RHOB</name>
<dbReference type="InterPro" id="IPR009959">
    <property type="entry name" value="Cyclase_SnoaL-like"/>
</dbReference>
<organism evidence="1 2">
    <name type="scientific">Albidovulum sediminicola</name>
    <dbReference type="NCBI Taxonomy" id="2984331"/>
    <lineage>
        <taxon>Bacteria</taxon>
        <taxon>Pseudomonadati</taxon>
        <taxon>Pseudomonadota</taxon>
        <taxon>Alphaproteobacteria</taxon>
        <taxon>Rhodobacterales</taxon>
        <taxon>Paracoccaceae</taxon>
        <taxon>Albidovulum</taxon>
    </lineage>
</organism>
<sequence>MTKVEFLQNWYRQVWIEADPDAVDRYFDPRTGADGLMPDGQVTPEDFKALVPALLTLVRNLDITIDRSMEVGDWLWAQISVHALAAGGTQPICAAGQVMMRIEGDKITEAYNCFDFLTFFAQAGLLPQDALLLLLSGERMG</sequence>
<dbReference type="EMBL" id="JAOWLA010000004">
    <property type="protein sequence ID" value="MCV2864322.1"/>
    <property type="molecule type" value="Genomic_DNA"/>
</dbReference>
<proteinExistence type="predicted"/>
<accession>A0ABT2YZY7</accession>
<dbReference type="SUPFAM" id="SSF54427">
    <property type="entry name" value="NTF2-like"/>
    <property type="match status" value="1"/>
</dbReference>
<gene>
    <name evidence="1" type="ORF">OE647_06150</name>
</gene>
<evidence type="ECO:0000313" key="1">
    <source>
        <dbReference type="EMBL" id="MCV2864322.1"/>
    </source>
</evidence>
<keyword evidence="2" id="KW-1185">Reference proteome</keyword>
<evidence type="ECO:0000313" key="2">
    <source>
        <dbReference type="Proteomes" id="UP001652503"/>
    </source>
</evidence>
<dbReference type="Gene3D" id="3.10.450.50">
    <property type="match status" value="1"/>
</dbReference>
<reference evidence="1 2" key="1">
    <citation type="submission" date="2022-10" db="EMBL/GenBank/DDBJ databases">
        <title>Defluviimonas sp. nov., isolated from ocean surface water.</title>
        <authorList>
            <person name="He W."/>
            <person name="Wang L."/>
            <person name="Zhang D.-F."/>
        </authorList>
    </citation>
    <scope>NUCLEOTIDE SEQUENCE [LARGE SCALE GENOMIC DNA]</scope>
    <source>
        <strain evidence="1 2">WL0075</strain>
    </source>
</reference>
<comment type="caution">
    <text evidence="1">The sequence shown here is derived from an EMBL/GenBank/DDBJ whole genome shotgun (WGS) entry which is preliminary data.</text>
</comment>
<protein>
    <submittedName>
        <fullName evidence="1">Ester cyclase</fullName>
    </submittedName>
</protein>
<dbReference type="Proteomes" id="UP001652503">
    <property type="component" value="Unassembled WGS sequence"/>
</dbReference>
<dbReference type="Pfam" id="PF07366">
    <property type="entry name" value="SnoaL"/>
    <property type="match status" value="1"/>
</dbReference>